<dbReference type="AlphaFoldDB" id="A0A918XY62"/>
<dbReference type="Pfam" id="PF13271">
    <property type="entry name" value="DUF4062"/>
    <property type="match status" value="1"/>
</dbReference>
<organism evidence="2 3">
    <name type="scientific">Thalassobaculum fulvum</name>
    <dbReference type="NCBI Taxonomy" id="1633335"/>
    <lineage>
        <taxon>Bacteria</taxon>
        <taxon>Pseudomonadati</taxon>
        <taxon>Pseudomonadota</taxon>
        <taxon>Alphaproteobacteria</taxon>
        <taxon>Rhodospirillales</taxon>
        <taxon>Thalassobaculaceae</taxon>
        <taxon>Thalassobaculum</taxon>
    </lineage>
</organism>
<dbReference type="RefSeq" id="WP_189995265.1">
    <property type="nucleotide sequence ID" value="NZ_BMZS01000015.1"/>
</dbReference>
<reference evidence="2" key="1">
    <citation type="journal article" date="2014" name="Int. J. Syst. Evol. Microbiol.">
        <title>Complete genome sequence of Corynebacterium casei LMG S-19264T (=DSM 44701T), isolated from a smear-ripened cheese.</title>
        <authorList>
            <consortium name="US DOE Joint Genome Institute (JGI-PGF)"/>
            <person name="Walter F."/>
            <person name="Albersmeier A."/>
            <person name="Kalinowski J."/>
            <person name="Ruckert C."/>
        </authorList>
    </citation>
    <scope>NUCLEOTIDE SEQUENCE</scope>
    <source>
        <strain evidence="2">KCTC 42651</strain>
    </source>
</reference>
<evidence type="ECO:0000313" key="2">
    <source>
        <dbReference type="EMBL" id="GHD62755.1"/>
    </source>
</evidence>
<evidence type="ECO:0000259" key="1">
    <source>
        <dbReference type="Pfam" id="PF13271"/>
    </source>
</evidence>
<keyword evidence="3" id="KW-1185">Reference proteome</keyword>
<reference evidence="2" key="2">
    <citation type="submission" date="2020-09" db="EMBL/GenBank/DDBJ databases">
        <authorList>
            <person name="Sun Q."/>
            <person name="Kim S."/>
        </authorList>
    </citation>
    <scope>NUCLEOTIDE SEQUENCE</scope>
    <source>
        <strain evidence="2">KCTC 42651</strain>
    </source>
</reference>
<dbReference type="Proteomes" id="UP000630353">
    <property type="component" value="Unassembled WGS sequence"/>
</dbReference>
<feature type="domain" description="DUF4062" evidence="1">
    <location>
        <begin position="24"/>
        <end position="108"/>
    </location>
</feature>
<dbReference type="InterPro" id="IPR025139">
    <property type="entry name" value="DUF4062"/>
</dbReference>
<accession>A0A918XY62</accession>
<comment type="caution">
    <text evidence="2">The sequence shown here is derived from an EMBL/GenBank/DDBJ whole genome shotgun (WGS) entry which is preliminary data.</text>
</comment>
<sequence>MNDHDGEDIPGYMRLLERYPRTSRIFVSSTYIDLERYRYRIVSAIDKSGHYAVDAHHVPKSNSEVCAWLDRFIRRSGLFIGFYGFRYGSRVANDANAPSYTEFEYDRAREHLEPSLIFVLLPREGSHLETELQEERAAFYRSAYSDNDEMVRADIDRQNEFRNRMTRSASSPVLEEGRLGYPAGDTVFFHRAVETVDSADHLHDCVWRLVTSTVGVGSMMASPRPGDGAAIAETFDHPALDAAVEAIGAWQAAGFDGRPAPAMCLLFNGSDKDGQHALVRALQERNDLDAELVTEPIRVGGHANRPDYPNGDVELVFRELYTLLDASPNGDDYTDPDGFAETIYASELPIMLGVCHLSLLRGGLKLFVQKFWKPVQAALLRMHREQGRKADERSFVLIVTHERPLPADVDVVPGKPAKAADLDRPILIEGVRRGSAHVAAPVPSRAKDDRS</sequence>
<dbReference type="EMBL" id="BMZS01000015">
    <property type="protein sequence ID" value="GHD62755.1"/>
    <property type="molecule type" value="Genomic_DNA"/>
</dbReference>
<evidence type="ECO:0000313" key="3">
    <source>
        <dbReference type="Proteomes" id="UP000630353"/>
    </source>
</evidence>
<name>A0A918XY62_9PROT</name>
<protein>
    <recommendedName>
        <fullName evidence="1">DUF4062 domain-containing protein</fullName>
    </recommendedName>
</protein>
<gene>
    <name evidence="2" type="ORF">GCM10017083_51990</name>
</gene>
<proteinExistence type="predicted"/>